<proteinExistence type="predicted"/>
<name>A0A4E0PZD8_9EURY</name>
<dbReference type="Proteomes" id="UP000297295">
    <property type="component" value="Unassembled WGS sequence"/>
</dbReference>
<sequence>MGLFLMEQELEEYTKISKKIEKVLIQQLDKIWRIRDGVPFNGKILYFYIEDDNVVVHTKDPVDKLDHVNVIKIENLLNDNRIERYKEELEEQEDQS</sequence>
<dbReference type="OrthoDB" id="377422at2157"/>
<accession>A0A4E0PZD8</accession>
<evidence type="ECO:0000313" key="1">
    <source>
        <dbReference type="EMBL" id="TGC09210.1"/>
    </source>
</evidence>
<dbReference type="RefSeq" id="WP_135389704.1">
    <property type="nucleotide sequence ID" value="NZ_PGGK01000006.1"/>
</dbReference>
<dbReference type="EMBL" id="PGGK01000006">
    <property type="protein sequence ID" value="TGC09210.1"/>
    <property type="molecule type" value="Genomic_DNA"/>
</dbReference>
<comment type="caution">
    <text evidence="1">The sequence shown here is derived from an EMBL/GenBank/DDBJ whole genome shotgun (WGS) entry which is preliminary data.</text>
</comment>
<evidence type="ECO:0000313" key="2">
    <source>
        <dbReference type="Proteomes" id="UP000297295"/>
    </source>
</evidence>
<protein>
    <submittedName>
        <fullName evidence="1">Uncharacterized protein</fullName>
    </submittedName>
</protein>
<gene>
    <name evidence="1" type="ORF">CUN85_07545</name>
</gene>
<dbReference type="AlphaFoldDB" id="A0A4E0PZD8"/>
<organism evidence="1 2">
    <name type="scientific">Methanolobus halotolerans</name>
    <dbReference type="NCBI Taxonomy" id="2052935"/>
    <lineage>
        <taxon>Archaea</taxon>
        <taxon>Methanobacteriati</taxon>
        <taxon>Methanobacteriota</taxon>
        <taxon>Stenosarchaea group</taxon>
        <taxon>Methanomicrobia</taxon>
        <taxon>Methanosarcinales</taxon>
        <taxon>Methanosarcinaceae</taxon>
        <taxon>Methanolobus</taxon>
    </lineage>
</organism>
<reference evidence="1 2" key="1">
    <citation type="submission" date="2017-11" db="EMBL/GenBank/DDBJ databases">
        <title>Isolation and Characterization of Methanogenic Archaea from Saline Meromictic Lake at Siberia.</title>
        <authorList>
            <person name="Shen Y."/>
            <person name="Huang H.-H."/>
            <person name="Lai M.-C."/>
            <person name="Chen S.-C."/>
        </authorList>
    </citation>
    <scope>NUCLEOTIDE SEQUENCE [LARGE SCALE GENOMIC DNA]</scope>
    <source>
        <strain evidence="1 2">SY-01</strain>
    </source>
</reference>
<keyword evidence="2" id="KW-1185">Reference proteome</keyword>